<accession>A0ABP5C3U2</accession>
<evidence type="ECO:0000313" key="4">
    <source>
        <dbReference type="Proteomes" id="UP001500571"/>
    </source>
</evidence>
<name>A0ABP5C3U2_9ACTN</name>
<gene>
    <name evidence="3" type="ORF">GCM10009798_13650</name>
</gene>
<protein>
    <submittedName>
        <fullName evidence="3">Uncharacterized protein</fullName>
    </submittedName>
</protein>
<evidence type="ECO:0000313" key="3">
    <source>
        <dbReference type="EMBL" id="GAA1955680.1"/>
    </source>
</evidence>
<feature type="signal peptide" evidence="2">
    <location>
        <begin position="1"/>
        <end position="26"/>
    </location>
</feature>
<organism evidence="3 4">
    <name type="scientific">Nocardioides panacihumi</name>
    <dbReference type="NCBI Taxonomy" id="400774"/>
    <lineage>
        <taxon>Bacteria</taxon>
        <taxon>Bacillati</taxon>
        <taxon>Actinomycetota</taxon>
        <taxon>Actinomycetes</taxon>
        <taxon>Propionibacteriales</taxon>
        <taxon>Nocardioidaceae</taxon>
        <taxon>Nocardioides</taxon>
    </lineage>
</organism>
<sequence length="87" mass="9002">MATPTFRRALATAAALTALTVLTVPAVCGAAGARPPDPDGPTPPQSSPSVSGSAPQGPVWDDGTWTIETMLAARHAQLTTTWWESLF</sequence>
<keyword evidence="4" id="KW-1185">Reference proteome</keyword>
<evidence type="ECO:0000256" key="2">
    <source>
        <dbReference type="SAM" id="SignalP"/>
    </source>
</evidence>
<dbReference type="EMBL" id="BAAAPB010000001">
    <property type="protein sequence ID" value="GAA1955680.1"/>
    <property type="molecule type" value="Genomic_DNA"/>
</dbReference>
<feature type="region of interest" description="Disordered" evidence="1">
    <location>
        <begin position="29"/>
        <end position="62"/>
    </location>
</feature>
<keyword evidence="2" id="KW-0732">Signal</keyword>
<dbReference type="RefSeq" id="WP_344043731.1">
    <property type="nucleotide sequence ID" value="NZ_BAAAPB010000001.1"/>
</dbReference>
<proteinExistence type="predicted"/>
<comment type="caution">
    <text evidence="3">The sequence shown here is derived from an EMBL/GenBank/DDBJ whole genome shotgun (WGS) entry which is preliminary data.</text>
</comment>
<feature type="chain" id="PRO_5046497532" evidence="2">
    <location>
        <begin position="27"/>
        <end position="87"/>
    </location>
</feature>
<dbReference type="Proteomes" id="UP001500571">
    <property type="component" value="Unassembled WGS sequence"/>
</dbReference>
<evidence type="ECO:0000256" key="1">
    <source>
        <dbReference type="SAM" id="MobiDB-lite"/>
    </source>
</evidence>
<reference evidence="4" key="1">
    <citation type="journal article" date="2019" name="Int. J. Syst. Evol. Microbiol.">
        <title>The Global Catalogue of Microorganisms (GCM) 10K type strain sequencing project: providing services to taxonomists for standard genome sequencing and annotation.</title>
        <authorList>
            <consortium name="The Broad Institute Genomics Platform"/>
            <consortium name="The Broad Institute Genome Sequencing Center for Infectious Disease"/>
            <person name="Wu L."/>
            <person name="Ma J."/>
        </authorList>
    </citation>
    <scope>NUCLEOTIDE SEQUENCE [LARGE SCALE GENOMIC DNA]</scope>
    <source>
        <strain evidence="4">JCM 15309</strain>
    </source>
</reference>